<dbReference type="Proteomes" id="UP000427769">
    <property type="component" value="Chromosome"/>
</dbReference>
<organism evidence="1 2">
    <name type="scientific">Desulfosarcina widdelii</name>
    <dbReference type="NCBI Taxonomy" id="947919"/>
    <lineage>
        <taxon>Bacteria</taxon>
        <taxon>Pseudomonadati</taxon>
        <taxon>Thermodesulfobacteriota</taxon>
        <taxon>Desulfobacteria</taxon>
        <taxon>Desulfobacterales</taxon>
        <taxon>Desulfosarcinaceae</taxon>
        <taxon>Desulfosarcina</taxon>
    </lineage>
</organism>
<sequence length="343" mass="38826">MEFIATRKETQILNPAKDLALRSIPSEIRVDPLTGRTARICHFMKLQWQKPDFDQLVAGTEKTCPFCPDKVLKITPLFPREILPEGRLIDEDRILFPNIAPYDTLGAVATMGDRHYIPMTEISVERIVRSFNLAFDFFRRVEAVDHPEAVYHLINWNYMPPAGSSLIHPHLQVFSTASAPNLMRQELDAAKGYLEANQSNYWEDLVAHEKADRERYLGAIGRTHWMSAYAPMGVAGDVLAVVSGARSTLELTDQDLRDLADGLTRLMAGYDRMGIYSFNMNFFTGAKDDAAARFHLLFSPRTFFNQALGATDVGALRNLFNETICMAFPEEIKTMLEPDFDLL</sequence>
<protein>
    <recommendedName>
        <fullName evidence="3">Galactose-1-phosphate uridylyltransferase</fullName>
    </recommendedName>
</protein>
<dbReference type="AlphaFoldDB" id="A0A5K7ZE52"/>
<evidence type="ECO:0000313" key="2">
    <source>
        <dbReference type="Proteomes" id="UP000427769"/>
    </source>
</evidence>
<dbReference type="EMBL" id="AP021875">
    <property type="protein sequence ID" value="BBO78041.1"/>
    <property type="molecule type" value="Genomic_DNA"/>
</dbReference>
<name>A0A5K7ZE52_9BACT</name>
<gene>
    <name evidence="1" type="ORF">DSCW_54580</name>
</gene>
<dbReference type="OrthoDB" id="9769064at2"/>
<reference evidence="1 2" key="1">
    <citation type="submission" date="2019-11" db="EMBL/GenBank/DDBJ databases">
        <title>Comparative genomics of hydrocarbon-degrading Desulfosarcina strains.</title>
        <authorList>
            <person name="Watanabe M."/>
            <person name="Kojima H."/>
            <person name="Fukui M."/>
        </authorList>
    </citation>
    <scope>NUCLEOTIDE SEQUENCE [LARGE SCALE GENOMIC DNA]</scope>
    <source>
        <strain evidence="1 2">PP31</strain>
    </source>
</reference>
<keyword evidence="2" id="KW-1185">Reference proteome</keyword>
<dbReference type="SUPFAM" id="SSF54197">
    <property type="entry name" value="HIT-like"/>
    <property type="match status" value="1"/>
</dbReference>
<dbReference type="InterPro" id="IPR036265">
    <property type="entry name" value="HIT-like_sf"/>
</dbReference>
<accession>A0A5K7ZE52</accession>
<proteinExistence type="predicted"/>
<dbReference type="KEGG" id="dwd:DSCW_54580"/>
<evidence type="ECO:0000313" key="1">
    <source>
        <dbReference type="EMBL" id="BBO78041.1"/>
    </source>
</evidence>
<dbReference type="RefSeq" id="WP_155306716.1">
    <property type="nucleotide sequence ID" value="NZ_AP021875.1"/>
</dbReference>
<dbReference type="Gene3D" id="3.30.428.10">
    <property type="entry name" value="HIT-like"/>
    <property type="match status" value="2"/>
</dbReference>
<evidence type="ECO:0008006" key="3">
    <source>
        <dbReference type="Google" id="ProtNLM"/>
    </source>
</evidence>